<dbReference type="GeneID" id="27356455"/>
<dbReference type="VEuPathDB" id="FungiDB:PV06_04381"/>
<dbReference type="InterPro" id="IPR000210">
    <property type="entry name" value="BTB/POZ_dom"/>
</dbReference>
<feature type="compositionally biased region" description="Polar residues" evidence="1">
    <location>
        <begin position="57"/>
        <end position="74"/>
    </location>
</feature>
<accession>A0A0D2DLF4</accession>
<dbReference type="PROSITE" id="PS50097">
    <property type="entry name" value="BTB"/>
    <property type="match status" value="1"/>
</dbReference>
<keyword evidence="4" id="KW-1185">Reference proteome</keyword>
<dbReference type="Proteomes" id="UP000053342">
    <property type="component" value="Unassembled WGS sequence"/>
</dbReference>
<feature type="compositionally biased region" description="Low complexity" evidence="1">
    <location>
        <begin position="45"/>
        <end position="56"/>
    </location>
</feature>
<dbReference type="SUPFAM" id="SSF101967">
    <property type="entry name" value="Adhesin YadA, collagen-binding domain"/>
    <property type="match status" value="1"/>
</dbReference>
<protein>
    <recommendedName>
        <fullName evidence="2">BTB domain-containing protein</fullName>
    </recommendedName>
</protein>
<feature type="compositionally biased region" description="Basic and acidic residues" evidence="1">
    <location>
        <begin position="301"/>
        <end position="311"/>
    </location>
</feature>
<evidence type="ECO:0000313" key="4">
    <source>
        <dbReference type="Proteomes" id="UP000053342"/>
    </source>
</evidence>
<gene>
    <name evidence="3" type="ORF">PV06_04381</name>
</gene>
<dbReference type="SUPFAM" id="SSF54695">
    <property type="entry name" value="POZ domain"/>
    <property type="match status" value="1"/>
</dbReference>
<dbReference type="OrthoDB" id="4120675at2759"/>
<dbReference type="RefSeq" id="XP_016263476.1">
    <property type="nucleotide sequence ID" value="XM_016405270.1"/>
</dbReference>
<dbReference type="Pfam" id="PF00651">
    <property type="entry name" value="BTB"/>
    <property type="match status" value="1"/>
</dbReference>
<reference evidence="3 4" key="1">
    <citation type="submission" date="2015-01" db="EMBL/GenBank/DDBJ databases">
        <title>The Genome Sequence of Exophiala oligosperma CBS72588.</title>
        <authorList>
            <consortium name="The Broad Institute Genomics Platform"/>
            <person name="Cuomo C."/>
            <person name="de Hoog S."/>
            <person name="Gorbushina A."/>
            <person name="Stielow B."/>
            <person name="Teixiera M."/>
            <person name="Abouelleil A."/>
            <person name="Chapman S.B."/>
            <person name="Priest M."/>
            <person name="Young S.K."/>
            <person name="Wortman J."/>
            <person name="Nusbaum C."/>
            <person name="Birren B."/>
        </authorList>
    </citation>
    <scope>NUCLEOTIDE SEQUENCE [LARGE SCALE GENOMIC DNA]</scope>
    <source>
        <strain evidence="3 4">CBS 72588</strain>
    </source>
</reference>
<name>A0A0D2DLF4_9EURO</name>
<feature type="region of interest" description="Disordered" evidence="1">
    <location>
        <begin position="300"/>
        <end position="326"/>
    </location>
</feature>
<dbReference type="HOGENOM" id="CLU_068279_1_1_1"/>
<evidence type="ECO:0000313" key="3">
    <source>
        <dbReference type="EMBL" id="KIW43260.1"/>
    </source>
</evidence>
<organism evidence="3 4">
    <name type="scientific">Exophiala oligosperma</name>
    <dbReference type="NCBI Taxonomy" id="215243"/>
    <lineage>
        <taxon>Eukaryota</taxon>
        <taxon>Fungi</taxon>
        <taxon>Dikarya</taxon>
        <taxon>Ascomycota</taxon>
        <taxon>Pezizomycotina</taxon>
        <taxon>Eurotiomycetes</taxon>
        <taxon>Chaetothyriomycetidae</taxon>
        <taxon>Chaetothyriales</taxon>
        <taxon>Herpotrichiellaceae</taxon>
        <taxon>Exophiala</taxon>
    </lineage>
</organism>
<dbReference type="EMBL" id="KN847335">
    <property type="protein sequence ID" value="KIW43260.1"/>
    <property type="molecule type" value="Genomic_DNA"/>
</dbReference>
<dbReference type="STRING" id="215243.A0A0D2DLF4"/>
<proteinExistence type="predicted"/>
<evidence type="ECO:0000256" key="1">
    <source>
        <dbReference type="SAM" id="MobiDB-lite"/>
    </source>
</evidence>
<dbReference type="AlphaFoldDB" id="A0A0D2DLF4"/>
<dbReference type="PANTHER" id="PTHR47843">
    <property type="entry name" value="BTB DOMAIN-CONTAINING PROTEIN-RELATED"/>
    <property type="match status" value="1"/>
</dbReference>
<sequence length="326" mass="35888">MGNIPQGMGKNPQVCGSKLQAVDNNTTATGNKFQATNNNPQAMDNNPQATNNNPQAMDNNPKATGNKPQVSSDNLQAVGHSPEAINAGPQTIDDKVSAAPARSRKTTNFTGSEIVTILVDVDEVEYYHHKDKLISKSPFFAACLASGMKEAQTKRVKLPEEDVEAFDCFADWIYEGSLPNISIGEPVNSTMKAWILAEKLCMPKWQNALVDHLGHIFTYHAEVKASQIAWVGENVPTSSMLSKFMMDYFAYQLAKSTSSYQQKDQDSGESVFDEEIWSAMTTSTVGNRLMLNAVNIARNPRASDPKYRPQDYHVSTVSRCREAKKG</sequence>
<feature type="compositionally biased region" description="Polar residues" evidence="1">
    <location>
        <begin position="28"/>
        <end position="44"/>
    </location>
</feature>
<dbReference type="InterPro" id="IPR011333">
    <property type="entry name" value="SKP1/BTB/POZ_sf"/>
</dbReference>
<dbReference type="CDD" id="cd18186">
    <property type="entry name" value="BTB_POZ_ZBTB_KLHL-like"/>
    <property type="match status" value="1"/>
</dbReference>
<dbReference type="Gene3D" id="3.30.710.10">
    <property type="entry name" value="Potassium Channel Kv1.1, Chain A"/>
    <property type="match status" value="1"/>
</dbReference>
<dbReference type="InterPro" id="IPR011049">
    <property type="entry name" value="Serralysin-like_metalloprot_C"/>
</dbReference>
<evidence type="ECO:0000259" key="2">
    <source>
        <dbReference type="PROSITE" id="PS50097"/>
    </source>
</evidence>
<feature type="domain" description="BTB" evidence="2">
    <location>
        <begin position="115"/>
        <end position="178"/>
    </location>
</feature>
<dbReference type="PANTHER" id="PTHR47843:SF2">
    <property type="entry name" value="BTB DOMAIN-CONTAINING PROTEIN"/>
    <property type="match status" value="1"/>
</dbReference>
<feature type="region of interest" description="Disordered" evidence="1">
    <location>
        <begin position="28"/>
        <end position="74"/>
    </location>
</feature>